<gene>
    <name evidence="2" type="ORF">QE424_000174</name>
</gene>
<dbReference type="Pfam" id="PF18478">
    <property type="entry name" value="PIN_10"/>
    <property type="match status" value="1"/>
</dbReference>
<reference evidence="2" key="1">
    <citation type="submission" date="2023-07" db="EMBL/GenBank/DDBJ databases">
        <title>Functional and genomic diversity of the sorghum phyllosphere microbiome.</title>
        <authorList>
            <person name="Shade A."/>
        </authorList>
    </citation>
    <scope>NUCLEOTIDE SEQUENCE</scope>
    <source>
        <strain evidence="2">SORGH_AS_0457</strain>
    </source>
</reference>
<organism evidence="2 3">
    <name type="scientific">Stenotrophomonas rhizophila</name>
    <dbReference type="NCBI Taxonomy" id="216778"/>
    <lineage>
        <taxon>Bacteria</taxon>
        <taxon>Pseudomonadati</taxon>
        <taxon>Pseudomonadota</taxon>
        <taxon>Gammaproteobacteria</taxon>
        <taxon>Lysobacterales</taxon>
        <taxon>Lysobacteraceae</taxon>
        <taxon>Stenotrophomonas</taxon>
    </lineage>
</organism>
<name>A0AAP5E8V9_9GAMM</name>
<dbReference type="EMBL" id="JAUTAS010000001">
    <property type="protein sequence ID" value="MDQ1107015.1"/>
    <property type="molecule type" value="Genomic_DNA"/>
</dbReference>
<dbReference type="AlphaFoldDB" id="A0AAP5E8V9"/>
<evidence type="ECO:0000259" key="1">
    <source>
        <dbReference type="Pfam" id="PF18478"/>
    </source>
</evidence>
<evidence type="ECO:0000313" key="2">
    <source>
        <dbReference type="EMBL" id="MDQ1107015.1"/>
    </source>
</evidence>
<protein>
    <recommendedName>
        <fullName evidence="1">VapC45 PIN like domain-containing protein</fullName>
    </recommendedName>
</protein>
<accession>A0AAP5E8V9</accession>
<proteinExistence type="predicted"/>
<sequence length="137" mass="15532">MKAQIDENLPSSLARSIDPVAREHDHEVVHVRDFIGAGTSDIALFHIAVEQGVQVHVTLDQHHRRTKERDAIQHLGLIVFVLSKGWNTLDLYHSAARLLEWWPEMMRKAEDAAPGSIFKVPHLRAPLGRLTPVRSTR</sequence>
<evidence type="ECO:0000313" key="3">
    <source>
        <dbReference type="Proteomes" id="UP001226084"/>
    </source>
</evidence>
<dbReference type="RefSeq" id="WP_307105696.1">
    <property type="nucleotide sequence ID" value="NZ_JAUTAS010000001.1"/>
</dbReference>
<comment type="caution">
    <text evidence="2">The sequence shown here is derived from an EMBL/GenBank/DDBJ whole genome shotgun (WGS) entry which is preliminary data.</text>
</comment>
<feature type="domain" description="VapC45 PIN like" evidence="1">
    <location>
        <begin position="1"/>
        <end position="84"/>
    </location>
</feature>
<dbReference type="Proteomes" id="UP001226084">
    <property type="component" value="Unassembled WGS sequence"/>
</dbReference>
<dbReference type="InterPro" id="IPR041375">
    <property type="entry name" value="VapC45_PIN-like"/>
</dbReference>